<evidence type="ECO:0008006" key="5">
    <source>
        <dbReference type="Google" id="ProtNLM"/>
    </source>
</evidence>
<gene>
    <name evidence="3" type="ORF">GCM10011571_02660</name>
</gene>
<sequence>MQREQNEQPRDDSEMTLNDSGGSDEEKQEAVTIAKPAVKDGVEDLRGEERKQTETLSADQVIPDKSGDESEAPHTEETQVAQKESPSSPDTAKELSDKRKPAGELKWHKKQSLQSLPENQKPLPASDQDTSAAALEAEVLLEEKMEEREEAEPGSSRPLWKKGLIYSLTWLPLICLIALIAGLILGYSIIGDQPIGDLFTRNLWEHLYNLIYG</sequence>
<comment type="caution">
    <text evidence="3">The sequence shown here is derived from an EMBL/GenBank/DDBJ whole genome shotgun (WGS) entry which is preliminary data.</text>
</comment>
<organism evidence="3 4">
    <name type="scientific">Marinithermofilum abyssi</name>
    <dbReference type="NCBI Taxonomy" id="1571185"/>
    <lineage>
        <taxon>Bacteria</taxon>
        <taxon>Bacillati</taxon>
        <taxon>Bacillota</taxon>
        <taxon>Bacilli</taxon>
        <taxon>Bacillales</taxon>
        <taxon>Thermoactinomycetaceae</taxon>
        <taxon>Marinithermofilum</taxon>
    </lineage>
</organism>
<feature type="compositionally biased region" description="Basic and acidic residues" evidence="1">
    <location>
        <begin position="1"/>
        <end position="13"/>
    </location>
</feature>
<feature type="transmembrane region" description="Helical" evidence="2">
    <location>
        <begin position="164"/>
        <end position="190"/>
    </location>
</feature>
<proteinExistence type="predicted"/>
<reference evidence="3" key="2">
    <citation type="submission" date="2020-09" db="EMBL/GenBank/DDBJ databases">
        <authorList>
            <person name="Sun Q."/>
            <person name="Zhou Y."/>
        </authorList>
    </citation>
    <scope>NUCLEOTIDE SEQUENCE</scope>
    <source>
        <strain evidence="3">CGMCC 1.15179</strain>
    </source>
</reference>
<keyword evidence="2" id="KW-0472">Membrane</keyword>
<evidence type="ECO:0000256" key="1">
    <source>
        <dbReference type="SAM" id="MobiDB-lite"/>
    </source>
</evidence>
<evidence type="ECO:0000256" key="2">
    <source>
        <dbReference type="SAM" id="Phobius"/>
    </source>
</evidence>
<feature type="compositionally biased region" description="Basic and acidic residues" evidence="1">
    <location>
        <begin position="91"/>
        <end position="106"/>
    </location>
</feature>
<dbReference type="EMBL" id="BMHQ01000001">
    <property type="protein sequence ID" value="GGE05060.1"/>
    <property type="molecule type" value="Genomic_DNA"/>
</dbReference>
<feature type="compositionally biased region" description="Basic and acidic residues" evidence="1">
    <location>
        <begin position="37"/>
        <end position="53"/>
    </location>
</feature>
<dbReference type="Proteomes" id="UP000625210">
    <property type="component" value="Unassembled WGS sequence"/>
</dbReference>
<feature type="compositionally biased region" description="Basic and acidic residues" evidence="1">
    <location>
        <begin position="65"/>
        <end position="77"/>
    </location>
</feature>
<keyword evidence="4" id="KW-1185">Reference proteome</keyword>
<name>A0A8J2VBI4_9BACL</name>
<accession>A0A8J2VBI4</accession>
<keyword evidence="2" id="KW-0812">Transmembrane</keyword>
<evidence type="ECO:0000313" key="3">
    <source>
        <dbReference type="EMBL" id="GGE05060.1"/>
    </source>
</evidence>
<dbReference type="AlphaFoldDB" id="A0A8J2VBI4"/>
<feature type="compositionally biased region" description="Polar residues" evidence="1">
    <location>
        <begin position="78"/>
        <end position="90"/>
    </location>
</feature>
<protein>
    <recommendedName>
        <fullName evidence="5">DNA-directed RNA polymerase subunit beta</fullName>
    </recommendedName>
</protein>
<dbReference type="RefSeq" id="WP_188646122.1">
    <property type="nucleotide sequence ID" value="NZ_BMHQ01000001.1"/>
</dbReference>
<feature type="region of interest" description="Disordered" evidence="1">
    <location>
        <begin position="1"/>
        <end position="131"/>
    </location>
</feature>
<keyword evidence="2" id="KW-1133">Transmembrane helix</keyword>
<dbReference type="InterPro" id="IPR024596">
    <property type="entry name" value="RNApol_su_b/EpuA"/>
</dbReference>
<reference evidence="3" key="1">
    <citation type="journal article" date="2014" name="Int. J. Syst. Evol. Microbiol.">
        <title>Complete genome sequence of Corynebacterium casei LMG S-19264T (=DSM 44701T), isolated from a smear-ripened cheese.</title>
        <authorList>
            <consortium name="US DOE Joint Genome Institute (JGI-PGF)"/>
            <person name="Walter F."/>
            <person name="Albersmeier A."/>
            <person name="Kalinowski J."/>
            <person name="Ruckert C."/>
        </authorList>
    </citation>
    <scope>NUCLEOTIDE SEQUENCE</scope>
    <source>
        <strain evidence="3">CGMCC 1.15179</strain>
    </source>
</reference>
<evidence type="ECO:0000313" key="4">
    <source>
        <dbReference type="Proteomes" id="UP000625210"/>
    </source>
</evidence>
<dbReference type="Pfam" id="PF11772">
    <property type="entry name" value="EpuA"/>
    <property type="match status" value="1"/>
</dbReference>